<dbReference type="AlphaFoldDB" id="A0AAW2J6F7"/>
<dbReference type="Pfam" id="PF07727">
    <property type="entry name" value="RVT_2"/>
    <property type="match status" value="1"/>
</dbReference>
<dbReference type="EMBL" id="JACGWK010001375">
    <property type="protein sequence ID" value="KAL0290025.1"/>
    <property type="molecule type" value="Genomic_DNA"/>
</dbReference>
<evidence type="ECO:0000259" key="1">
    <source>
        <dbReference type="Pfam" id="PF07727"/>
    </source>
</evidence>
<comment type="caution">
    <text evidence="2">The sequence shown here is derived from an EMBL/GenBank/DDBJ whole genome shotgun (WGS) entry which is preliminary data.</text>
</comment>
<protein>
    <submittedName>
        <fullName evidence="2">Retrovirus-related Pol polyprotein from transposon RE1</fullName>
    </submittedName>
</protein>
<sequence>MEPSSFEDAVQNLKWQKAMNKELKALSDNNTWSFMQLPKEKKAIGSKWVFKIKYNPNGTVERYKARLVAKSYSQVEGLEYNETFAPVAKFAIVKCLFEVFAVKGWELHQLDVNNTFLKETQMKRSS</sequence>
<reference evidence="2" key="2">
    <citation type="journal article" date="2024" name="Plant">
        <title>Genomic evolution and insights into agronomic trait innovations of Sesamum species.</title>
        <authorList>
            <person name="Miao H."/>
            <person name="Wang L."/>
            <person name="Qu L."/>
            <person name="Liu H."/>
            <person name="Sun Y."/>
            <person name="Le M."/>
            <person name="Wang Q."/>
            <person name="Wei S."/>
            <person name="Zheng Y."/>
            <person name="Lin W."/>
            <person name="Duan Y."/>
            <person name="Cao H."/>
            <person name="Xiong S."/>
            <person name="Wang X."/>
            <person name="Wei L."/>
            <person name="Li C."/>
            <person name="Ma Q."/>
            <person name="Ju M."/>
            <person name="Zhao R."/>
            <person name="Li G."/>
            <person name="Mu C."/>
            <person name="Tian Q."/>
            <person name="Mei H."/>
            <person name="Zhang T."/>
            <person name="Gao T."/>
            <person name="Zhang H."/>
        </authorList>
    </citation>
    <scope>NUCLEOTIDE SEQUENCE</scope>
    <source>
        <strain evidence="2">G01</strain>
    </source>
</reference>
<dbReference type="InterPro" id="IPR013103">
    <property type="entry name" value="RVT_2"/>
</dbReference>
<reference evidence="2" key="1">
    <citation type="submission" date="2020-06" db="EMBL/GenBank/DDBJ databases">
        <authorList>
            <person name="Li T."/>
            <person name="Hu X."/>
            <person name="Zhang T."/>
            <person name="Song X."/>
            <person name="Zhang H."/>
            <person name="Dai N."/>
            <person name="Sheng W."/>
            <person name="Hou X."/>
            <person name="Wei L."/>
        </authorList>
    </citation>
    <scope>NUCLEOTIDE SEQUENCE</scope>
    <source>
        <strain evidence="2">G01</strain>
        <tissue evidence="2">Leaf</tissue>
    </source>
</reference>
<organism evidence="2">
    <name type="scientific">Sesamum angustifolium</name>
    <dbReference type="NCBI Taxonomy" id="2727405"/>
    <lineage>
        <taxon>Eukaryota</taxon>
        <taxon>Viridiplantae</taxon>
        <taxon>Streptophyta</taxon>
        <taxon>Embryophyta</taxon>
        <taxon>Tracheophyta</taxon>
        <taxon>Spermatophyta</taxon>
        <taxon>Magnoliopsida</taxon>
        <taxon>eudicotyledons</taxon>
        <taxon>Gunneridae</taxon>
        <taxon>Pentapetalae</taxon>
        <taxon>asterids</taxon>
        <taxon>lamiids</taxon>
        <taxon>Lamiales</taxon>
        <taxon>Pedaliaceae</taxon>
        <taxon>Sesamum</taxon>
    </lineage>
</organism>
<evidence type="ECO:0000313" key="2">
    <source>
        <dbReference type="EMBL" id="KAL0290025.1"/>
    </source>
</evidence>
<gene>
    <name evidence="2" type="ORF">Sangu_2592000</name>
</gene>
<feature type="domain" description="Reverse transcriptase Ty1/copia-type" evidence="1">
    <location>
        <begin position="29"/>
        <end position="120"/>
    </location>
</feature>
<name>A0AAW2J6F7_9LAMI</name>
<accession>A0AAW2J6F7</accession>
<proteinExistence type="predicted"/>